<organism evidence="1 2">
    <name type="scientific">Panagrolaimus sp. PS1159</name>
    <dbReference type="NCBI Taxonomy" id="55785"/>
    <lineage>
        <taxon>Eukaryota</taxon>
        <taxon>Metazoa</taxon>
        <taxon>Ecdysozoa</taxon>
        <taxon>Nematoda</taxon>
        <taxon>Chromadorea</taxon>
        <taxon>Rhabditida</taxon>
        <taxon>Tylenchina</taxon>
        <taxon>Panagrolaimomorpha</taxon>
        <taxon>Panagrolaimoidea</taxon>
        <taxon>Panagrolaimidae</taxon>
        <taxon>Panagrolaimus</taxon>
    </lineage>
</organism>
<sequence length="328" mass="37063">MNCIPKLETLQLESLVTIKNLAKDYSNVNLIEYLIEENELLKKLLKPLLSENVEICEQAISLIQELCENSAFLELLSSENCCIRFKAASLLNKIDSDIKISDIYKPEGPVFKTEKIFDVNKISNLSAFFEYMKNPSHVLQHSACCCLNAFLSAIEGRSAFRKLFIELNTQINVAPLVALLSSPKIKVLKAALILVDALVCAYSGNKKQFLQAGALRALALQLQYPKRRKLVAAGIHNFSKHVVQVDAVSTHRTESIQKIIKFLIQILRRKDSEAFECALIALKNFVLEPCYRDFCIHAGIFDPLIKAIQNEPPNQLFIHELPWFLSTL</sequence>
<evidence type="ECO:0000313" key="2">
    <source>
        <dbReference type="WBParaSite" id="PS1159_v2.g8302.t1"/>
    </source>
</evidence>
<protein>
    <submittedName>
        <fullName evidence="2">Uncharacterized protein</fullName>
    </submittedName>
</protein>
<accession>A0AC35GTE8</accession>
<dbReference type="Proteomes" id="UP000887580">
    <property type="component" value="Unplaced"/>
</dbReference>
<name>A0AC35GTE8_9BILA</name>
<evidence type="ECO:0000313" key="1">
    <source>
        <dbReference type="Proteomes" id="UP000887580"/>
    </source>
</evidence>
<proteinExistence type="predicted"/>
<reference evidence="2" key="1">
    <citation type="submission" date="2022-11" db="UniProtKB">
        <authorList>
            <consortium name="WormBaseParasite"/>
        </authorList>
    </citation>
    <scope>IDENTIFICATION</scope>
</reference>
<dbReference type="WBParaSite" id="PS1159_v2.g8302.t1">
    <property type="protein sequence ID" value="PS1159_v2.g8302.t1"/>
    <property type="gene ID" value="PS1159_v2.g8302"/>
</dbReference>